<accession>A0A067MJX3</accession>
<dbReference type="HOGENOM" id="CLU_325961_0_0_1"/>
<dbReference type="Gene3D" id="3.30.710.10">
    <property type="entry name" value="Potassium Channel Kv1.1, Chain A"/>
    <property type="match status" value="1"/>
</dbReference>
<name>A0A067MJX3_BOTB1</name>
<dbReference type="EMBL" id="KL198052">
    <property type="protein sequence ID" value="KDQ12187.1"/>
    <property type="molecule type" value="Genomic_DNA"/>
</dbReference>
<feature type="compositionally biased region" description="Low complexity" evidence="1">
    <location>
        <begin position="307"/>
        <end position="335"/>
    </location>
</feature>
<organism evidence="2 3">
    <name type="scientific">Botryobasidium botryosum (strain FD-172 SS1)</name>
    <dbReference type="NCBI Taxonomy" id="930990"/>
    <lineage>
        <taxon>Eukaryota</taxon>
        <taxon>Fungi</taxon>
        <taxon>Dikarya</taxon>
        <taxon>Basidiomycota</taxon>
        <taxon>Agaricomycotina</taxon>
        <taxon>Agaricomycetes</taxon>
        <taxon>Cantharellales</taxon>
        <taxon>Botryobasidiaceae</taxon>
        <taxon>Botryobasidium</taxon>
    </lineage>
</organism>
<evidence type="ECO:0000256" key="1">
    <source>
        <dbReference type="SAM" id="MobiDB-lite"/>
    </source>
</evidence>
<feature type="region of interest" description="Disordered" evidence="1">
    <location>
        <begin position="721"/>
        <end position="744"/>
    </location>
</feature>
<sequence>MASVSPACRHAEFYKPDGNLVIQVQSTLYRVHISTIEERSVIFASTLSVPQPDGIGSPREGSCDEHPFVMPLEACADFEALLAWFYPRSYREMKTLYSSRDYLISLLKMASRYDVEDALALAQDRLESTPSFTAPFMLHYARRLDIPAWRERAAHALLHVDLLSLSHDDIELIGLPTYKALVDLRGDIDSHRRYVACVMPTPAHYIICRSKRDCDAGFTKVWGIVREFLLRPEGSLSLPEIFDRLEGVESSGMDMRCFNIMLCELKKDAAFGRESALKATVLKRIRSSSPSFRPSLARSPSSPALALISHPSPSSPAPIFTSRRATRPTTPASCRMPRTPGAGDPCNGWGPSGQVCKGISNKECKFALCAKCCCERAADEYYKCRASHHSRKYKLYIATQAAQQQPPQSAGLPVWTSSNAAPSLNQATAWPSSAPLPPPSQGVGWPSSAPLPPPSQGVGWPSSAPLPPPSQGVGWPSSAPLPPTGQSVDWLSSVSPLPPARPPLPNQDADWSPSALPLSPAQTAWPPSAPVPSSAPVPPSAPVLPSAPVPPSAPVLPPSHGVLASAAPPPPPSQASAPPASAQPAASMAPLSLTQRRMPVMAVPDPRGRLAQTISVNWANALAGEKVKMERQRIEKEREIEIGQRVRKSASFVFWTKQGERICCFRYERYVGTYPNILLSDLPDIIKALDLSDAELLSFRPSTDAGVPECPGMDRELALQPPLLKGKRPREQGSPATANTKARRLDTDLSMDGLSLRSPLLSRRLPAPEASLFAPRSLSIARGALSSPSSLTSRSHPFSPCCFHPWKLSLPTTPLAFTPPPLAFATSPLAFTPSPLAFTPSPLAFAPSSLAFTPPPLKLSSCRLKFSPLVYASLLAITAPLLHT</sequence>
<evidence type="ECO:0000313" key="3">
    <source>
        <dbReference type="Proteomes" id="UP000027195"/>
    </source>
</evidence>
<feature type="region of interest" description="Disordered" evidence="1">
    <location>
        <begin position="425"/>
        <end position="588"/>
    </location>
</feature>
<evidence type="ECO:0008006" key="4">
    <source>
        <dbReference type="Google" id="ProtNLM"/>
    </source>
</evidence>
<reference evidence="3" key="1">
    <citation type="journal article" date="2014" name="Proc. Natl. Acad. Sci. U.S.A.">
        <title>Extensive sampling of basidiomycete genomes demonstrates inadequacy of the white-rot/brown-rot paradigm for wood decay fungi.</title>
        <authorList>
            <person name="Riley R."/>
            <person name="Salamov A.A."/>
            <person name="Brown D.W."/>
            <person name="Nagy L.G."/>
            <person name="Floudas D."/>
            <person name="Held B.W."/>
            <person name="Levasseur A."/>
            <person name="Lombard V."/>
            <person name="Morin E."/>
            <person name="Otillar R."/>
            <person name="Lindquist E.A."/>
            <person name="Sun H."/>
            <person name="LaButti K.M."/>
            <person name="Schmutz J."/>
            <person name="Jabbour D."/>
            <person name="Luo H."/>
            <person name="Baker S.E."/>
            <person name="Pisabarro A.G."/>
            <person name="Walton J.D."/>
            <person name="Blanchette R.A."/>
            <person name="Henrissat B."/>
            <person name="Martin F."/>
            <person name="Cullen D."/>
            <person name="Hibbett D.S."/>
            <person name="Grigoriev I.V."/>
        </authorList>
    </citation>
    <scope>NUCLEOTIDE SEQUENCE [LARGE SCALE GENOMIC DNA]</scope>
    <source>
        <strain evidence="3">FD-172 SS1</strain>
    </source>
</reference>
<dbReference type="Proteomes" id="UP000027195">
    <property type="component" value="Unassembled WGS sequence"/>
</dbReference>
<dbReference type="OrthoDB" id="3026325at2759"/>
<feature type="compositionally biased region" description="Pro residues" evidence="1">
    <location>
        <begin position="527"/>
        <end position="557"/>
    </location>
</feature>
<feature type="compositionally biased region" description="Low complexity" evidence="1">
    <location>
        <begin position="574"/>
        <end position="588"/>
    </location>
</feature>
<feature type="region of interest" description="Disordered" evidence="1">
    <location>
        <begin position="307"/>
        <end position="337"/>
    </location>
</feature>
<proteinExistence type="predicted"/>
<feature type="compositionally biased region" description="Pro residues" evidence="1">
    <location>
        <begin position="496"/>
        <end position="505"/>
    </location>
</feature>
<protein>
    <recommendedName>
        <fullName evidence="4">BTB domain-containing protein</fullName>
    </recommendedName>
</protein>
<dbReference type="AlphaFoldDB" id="A0A067MJX3"/>
<keyword evidence="3" id="KW-1185">Reference proteome</keyword>
<dbReference type="STRING" id="930990.A0A067MJX3"/>
<dbReference type="InterPro" id="IPR011333">
    <property type="entry name" value="SKP1/BTB/POZ_sf"/>
</dbReference>
<dbReference type="InParanoid" id="A0A067MJX3"/>
<gene>
    <name evidence="2" type="ORF">BOTBODRAFT_176709</name>
</gene>
<evidence type="ECO:0000313" key="2">
    <source>
        <dbReference type="EMBL" id="KDQ12187.1"/>
    </source>
</evidence>